<keyword evidence="1" id="KW-0175">Coiled coil</keyword>
<dbReference type="SUPFAM" id="SSF52540">
    <property type="entry name" value="P-loop containing nucleoside triphosphate hydrolases"/>
    <property type="match status" value="1"/>
</dbReference>
<proteinExistence type="predicted"/>
<reference evidence="3" key="1">
    <citation type="journal article" date="2021" name="Front. Microbiol.">
        <title>Comprehensive Comparative Genomics and Phenotyping of Methylobacterium Species.</title>
        <authorList>
            <person name="Alessa O."/>
            <person name="Ogura Y."/>
            <person name="Fujitani Y."/>
            <person name="Takami H."/>
            <person name="Hayashi T."/>
            <person name="Sahin N."/>
            <person name="Tani A."/>
        </authorList>
    </citation>
    <scope>NUCLEOTIDE SEQUENCE</scope>
    <source>
        <strain evidence="3">NBRC 15689</strain>
    </source>
</reference>
<evidence type="ECO:0000259" key="2">
    <source>
        <dbReference type="Pfam" id="PF13476"/>
    </source>
</evidence>
<sequence length="430" mass="47162">MKIIELTAENVKRLKAVAIRPDGNLVEISGRNGQGKSSVLDAIWWALAGQTPIQSVPIRKGEEEARIRLDLGEIKVIRTFKGREDGTFSTSIVVESQEGARFPSPQKMLDSLLGQLSFDPLAFTRMDGKRQLEALKRFVPGVDFAAIEKANRVDFEKRTDLNREVRTLRAQAAGIVVPADTPAERIDDAALVAEMERAAEHNGQIERRKANREAFVADVDRMREEERRIETDIARLQASREALQTKIAAKVKQLNEAEALPAPIDTASLRERIAAAREVNQAVVAREQRDRVEAQARAVEAQAAALTTAIEKRAAEKRTAIEKADLPVPGITFGEDEILLNGVPFDQASSSEQLRTSVAIAIAANPKLRVIRVQDGSLLDEEAMRILAEMADAADCQVWVEVVQSGRSTAIVIEDGQVRGAMQVAAEAAE</sequence>
<dbReference type="Gene3D" id="3.40.50.300">
    <property type="entry name" value="P-loop containing nucleotide triphosphate hydrolases"/>
    <property type="match status" value="1"/>
</dbReference>
<dbReference type="Proteomes" id="UP001055156">
    <property type="component" value="Unassembled WGS sequence"/>
</dbReference>
<protein>
    <submittedName>
        <fullName evidence="3">DNA replication and repair protein RecF</fullName>
    </submittedName>
</protein>
<organism evidence="3 4">
    <name type="scientific">Methylobacterium organophilum</name>
    <dbReference type="NCBI Taxonomy" id="410"/>
    <lineage>
        <taxon>Bacteria</taxon>
        <taxon>Pseudomonadati</taxon>
        <taxon>Pseudomonadota</taxon>
        <taxon>Alphaproteobacteria</taxon>
        <taxon>Hyphomicrobiales</taxon>
        <taxon>Methylobacteriaceae</taxon>
        <taxon>Methylobacterium</taxon>
    </lineage>
</organism>
<evidence type="ECO:0000256" key="1">
    <source>
        <dbReference type="SAM" id="Coils"/>
    </source>
</evidence>
<dbReference type="InterPro" id="IPR027417">
    <property type="entry name" value="P-loop_NTPase"/>
</dbReference>
<feature type="coiled-coil region" evidence="1">
    <location>
        <begin position="219"/>
        <end position="309"/>
    </location>
</feature>
<accession>A0ABQ4TER9</accession>
<evidence type="ECO:0000313" key="4">
    <source>
        <dbReference type="Proteomes" id="UP001055156"/>
    </source>
</evidence>
<dbReference type="EMBL" id="BPQV01000020">
    <property type="protein sequence ID" value="GJE29773.1"/>
    <property type="molecule type" value="Genomic_DNA"/>
</dbReference>
<dbReference type="RefSeq" id="WP_238314997.1">
    <property type="nucleotide sequence ID" value="NZ_BPQV01000020.1"/>
</dbReference>
<dbReference type="Pfam" id="PF13476">
    <property type="entry name" value="AAA_23"/>
    <property type="match status" value="1"/>
</dbReference>
<evidence type="ECO:0000313" key="3">
    <source>
        <dbReference type="EMBL" id="GJE29773.1"/>
    </source>
</evidence>
<feature type="domain" description="Rad50/SbcC-type AAA" evidence="2">
    <location>
        <begin position="6"/>
        <end position="267"/>
    </location>
</feature>
<dbReference type="InterPro" id="IPR038729">
    <property type="entry name" value="Rad50/SbcC_AAA"/>
</dbReference>
<gene>
    <name evidence="3" type="primary">recF_2</name>
    <name evidence="3" type="ORF">LKMONMHP_4659</name>
</gene>
<name>A0ABQ4TER9_METOR</name>
<comment type="caution">
    <text evidence="3">The sequence shown here is derived from an EMBL/GenBank/DDBJ whole genome shotgun (WGS) entry which is preliminary data.</text>
</comment>
<keyword evidence="4" id="KW-1185">Reference proteome</keyword>
<reference evidence="3" key="2">
    <citation type="submission" date="2021-08" db="EMBL/GenBank/DDBJ databases">
        <authorList>
            <person name="Tani A."/>
            <person name="Ola A."/>
            <person name="Ogura Y."/>
            <person name="Katsura K."/>
            <person name="Hayashi T."/>
        </authorList>
    </citation>
    <scope>NUCLEOTIDE SEQUENCE</scope>
    <source>
        <strain evidence="3">NBRC 15689</strain>
    </source>
</reference>